<organism evidence="1 2">
    <name type="scientific">Peronospora belbahrii</name>
    <dbReference type="NCBI Taxonomy" id="622444"/>
    <lineage>
        <taxon>Eukaryota</taxon>
        <taxon>Sar</taxon>
        <taxon>Stramenopiles</taxon>
        <taxon>Oomycota</taxon>
        <taxon>Peronosporomycetes</taxon>
        <taxon>Peronosporales</taxon>
        <taxon>Peronosporaceae</taxon>
        <taxon>Peronospora</taxon>
    </lineage>
</organism>
<comment type="caution">
    <text evidence="1">The sequence shown here is derived from an EMBL/GenBank/DDBJ whole genome shotgun (WGS) entry which is preliminary data.</text>
</comment>
<proteinExistence type="predicted"/>
<evidence type="ECO:0000313" key="1">
    <source>
        <dbReference type="EMBL" id="CAH0475969.1"/>
    </source>
</evidence>
<dbReference type="EMBL" id="CAKKTJ010000132">
    <property type="protein sequence ID" value="CAH0475969.1"/>
    <property type="molecule type" value="Genomic_DNA"/>
</dbReference>
<name>A0AAU9KQ71_9STRA</name>
<evidence type="ECO:0000313" key="2">
    <source>
        <dbReference type="Proteomes" id="UP001160483"/>
    </source>
</evidence>
<gene>
    <name evidence="1" type="ORF">PBS003_LOCUS2777</name>
</gene>
<dbReference type="Proteomes" id="UP001160483">
    <property type="component" value="Unassembled WGS sequence"/>
</dbReference>
<sequence length="87" mass="9619">MTRRLRRSDGVAIFGLLWAASCVFLLTLRFSPRESATSTPSVVLKSQVFDDTYFISNADLSNQATLLLVETLPMGGFCIPLKLSTDF</sequence>
<dbReference type="AlphaFoldDB" id="A0AAU9KQ71"/>
<protein>
    <submittedName>
        <fullName evidence="1">Uncharacterized protein</fullName>
    </submittedName>
</protein>
<dbReference type="PROSITE" id="PS51257">
    <property type="entry name" value="PROKAR_LIPOPROTEIN"/>
    <property type="match status" value="1"/>
</dbReference>
<accession>A0AAU9KQ71</accession>
<reference evidence="1" key="1">
    <citation type="submission" date="2021-11" db="EMBL/GenBank/DDBJ databases">
        <authorList>
            <person name="Islam A."/>
            <person name="Islam S."/>
            <person name="Flora M.S."/>
            <person name="Rahman M."/>
            <person name="Ziaur R.M."/>
            <person name="Epstein J.H."/>
            <person name="Hassan M."/>
            <person name="Klassen M."/>
            <person name="Woodard K."/>
            <person name="Webb A."/>
            <person name="Webby R.J."/>
            <person name="El Zowalaty M.E."/>
        </authorList>
    </citation>
    <scope>NUCLEOTIDE SEQUENCE</scope>
    <source>
        <strain evidence="1">Pbs3</strain>
    </source>
</reference>